<organism evidence="3 4">
    <name type="scientific">Geothrix limicola</name>
    <dbReference type="NCBI Taxonomy" id="2927978"/>
    <lineage>
        <taxon>Bacteria</taxon>
        <taxon>Pseudomonadati</taxon>
        <taxon>Acidobacteriota</taxon>
        <taxon>Holophagae</taxon>
        <taxon>Holophagales</taxon>
        <taxon>Holophagaceae</taxon>
        <taxon>Geothrix</taxon>
    </lineage>
</organism>
<dbReference type="PANTHER" id="PTHR11575:SF24">
    <property type="entry name" value="5'-NUCLEOTIDASE"/>
    <property type="match status" value="1"/>
</dbReference>
<name>A0ABQ5QE32_9BACT</name>
<dbReference type="PROSITE" id="PS00786">
    <property type="entry name" value="5_NUCLEOTIDASE_2"/>
    <property type="match status" value="1"/>
</dbReference>
<evidence type="ECO:0000313" key="3">
    <source>
        <dbReference type="EMBL" id="GLH72844.1"/>
    </source>
</evidence>
<dbReference type="PRINTS" id="PR01607">
    <property type="entry name" value="APYRASEFAMLY"/>
</dbReference>
<dbReference type="InterPro" id="IPR004843">
    <property type="entry name" value="Calcineurin-like_PHP"/>
</dbReference>
<protein>
    <recommendedName>
        <fullName evidence="2">Calcineurin-like phosphoesterase domain-containing protein</fullName>
    </recommendedName>
</protein>
<feature type="domain" description="Calcineurin-like phosphoesterase" evidence="2">
    <location>
        <begin position="40"/>
        <end position="284"/>
    </location>
</feature>
<dbReference type="Pfam" id="PF00149">
    <property type="entry name" value="Metallophos"/>
    <property type="match status" value="1"/>
</dbReference>
<comment type="similarity">
    <text evidence="1">Belongs to the 5'-nucleotidase family.</text>
</comment>
<dbReference type="InterPro" id="IPR036907">
    <property type="entry name" value="5'-Nucleotdase_C_sf"/>
</dbReference>
<dbReference type="SUPFAM" id="SSF56300">
    <property type="entry name" value="Metallo-dependent phosphatases"/>
    <property type="match status" value="1"/>
</dbReference>
<gene>
    <name evidence="3" type="ORF">GETHLI_13460</name>
</gene>
<dbReference type="RefSeq" id="WP_285573013.1">
    <property type="nucleotide sequence ID" value="NZ_BSDE01000002.1"/>
</dbReference>
<evidence type="ECO:0000313" key="4">
    <source>
        <dbReference type="Proteomes" id="UP001165069"/>
    </source>
</evidence>
<accession>A0ABQ5QE32</accession>
<dbReference type="PROSITE" id="PS51257">
    <property type="entry name" value="PROKAR_LIPOPROTEIN"/>
    <property type="match status" value="1"/>
</dbReference>
<keyword evidence="4" id="KW-1185">Reference proteome</keyword>
<dbReference type="InterPro" id="IPR006179">
    <property type="entry name" value="5_nucleotidase/apyrase"/>
</dbReference>
<dbReference type="InterPro" id="IPR029052">
    <property type="entry name" value="Metallo-depent_PP-like"/>
</dbReference>
<dbReference type="InterPro" id="IPR006146">
    <property type="entry name" value="5'-Nucleotdase_CS"/>
</dbReference>
<proteinExistence type="inferred from homology"/>
<reference evidence="3 4" key="1">
    <citation type="journal article" date="2023" name="Antonie Van Leeuwenhoek">
        <title>Mesoterricola silvestris gen. nov., sp. nov., Mesoterricola sediminis sp. nov., Geothrix oryzae sp. nov., Geothrix edaphica sp. nov., Geothrix rubra sp. nov., and Geothrix limicola sp. nov., six novel members of Acidobacteriota isolated from soils.</title>
        <authorList>
            <person name="Itoh H."/>
            <person name="Sugisawa Y."/>
            <person name="Mise K."/>
            <person name="Xu Z."/>
            <person name="Kuniyasu M."/>
            <person name="Ushijima N."/>
            <person name="Kawano K."/>
            <person name="Kobayashi E."/>
            <person name="Shiratori Y."/>
            <person name="Masuda Y."/>
            <person name="Senoo K."/>
        </authorList>
    </citation>
    <scope>NUCLEOTIDE SEQUENCE [LARGE SCALE GENOMIC DNA]</scope>
    <source>
        <strain evidence="3 4">Red804</strain>
    </source>
</reference>
<dbReference type="Proteomes" id="UP001165069">
    <property type="component" value="Unassembled WGS sequence"/>
</dbReference>
<evidence type="ECO:0000256" key="1">
    <source>
        <dbReference type="ARBA" id="ARBA00006654"/>
    </source>
</evidence>
<dbReference type="EMBL" id="BSDE01000002">
    <property type="protein sequence ID" value="GLH72844.1"/>
    <property type="molecule type" value="Genomic_DNA"/>
</dbReference>
<evidence type="ECO:0000259" key="2">
    <source>
        <dbReference type="Pfam" id="PF00149"/>
    </source>
</evidence>
<dbReference type="Gene3D" id="3.90.780.10">
    <property type="entry name" value="5'-Nucleotidase, C-terminal domain"/>
    <property type="match status" value="1"/>
</dbReference>
<dbReference type="PANTHER" id="PTHR11575">
    <property type="entry name" value="5'-NUCLEOTIDASE-RELATED"/>
    <property type="match status" value="1"/>
</dbReference>
<dbReference type="Gene3D" id="3.60.21.10">
    <property type="match status" value="1"/>
</dbReference>
<sequence>MRTQSQLLFGGLLVAGLVGCSLSSSNYPAQPQASGDVQLTILQTTDLHHHANGSDHVGADSHLSTMDAYRGAEGSYARISAYVNQVRASAGHSVVLVDSGDWTMGTLYDLTLGQQPLALRFLENMRYDCVTLGNHEFDYTPKGLATMFQAAQASFTFQTPIVASNTNLNGNADLAPYVGTGKLVQPTHVEVLANGLRVGYIGLMGKAASATAPAAAPVSFTDFTLNYAPIQTLVNDLRTAQKCDVVIALSHSGTDATGNAGEDVDLARHVTGIDVIASGHMHNPLSAAHTVANGGWNTQIICAGAFGTNVARIDLTVHVGAHTSSLAASSNVAMTDAALTAEHAGLLPDASFDFLVRANDQELNGALAPVFMESFPDYDAANLAKGIFHTVGLASQDMVSNERNPVLCPNGLGNLNADAVRATPNGILTKVLMAFGWNGSATDPNLPGIMALVQNLGVDPTFYQGGLVASGVIRGSLRAGVPLSFTDIYNVLPLGITPDSTQALPVGYPLVSAYLEMADLKKLCALQLVAQTNLVPSDYYLNLSGIKYDLKAAESYTYFKYASAAAILKVTSQKAAQGSAPAGQAIQALGSLGSDSGAALLAAYAAGNPYAAAMVKLNDAAPGSAQIAANLGVLGEVALTAATDAATGASNLNGLIVTKALAAIDTLSGFAPSDPACVGAAAPLATTSRHRLAADLYAVLMMGAAQAQFGQAIVAYRQPTGTATLSAADMTGLMANRINADPTSQTVVELKEWMALLNYVGTGLGGHISAAYASTPVFTDFGTAFGPAITTRNASYPLASIGQLMGTLQGLTTAP</sequence>
<comment type="caution">
    <text evidence="3">The sequence shown here is derived from an EMBL/GenBank/DDBJ whole genome shotgun (WGS) entry which is preliminary data.</text>
</comment>